<protein>
    <submittedName>
        <fullName evidence="1">Uncharacterized protein</fullName>
    </submittedName>
</protein>
<organism evidence="1 2">
    <name type="scientific">Fusarium longipes</name>
    <dbReference type="NCBI Taxonomy" id="694270"/>
    <lineage>
        <taxon>Eukaryota</taxon>
        <taxon>Fungi</taxon>
        <taxon>Dikarya</taxon>
        <taxon>Ascomycota</taxon>
        <taxon>Pezizomycotina</taxon>
        <taxon>Sordariomycetes</taxon>
        <taxon>Hypocreomycetidae</taxon>
        <taxon>Hypocreales</taxon>
        <taxon>Nectriaceae</taxon>
        <taxon>Fusarium</taxon>
    </lineage>
</organism>
<gene>
    <name evidence="1" type="ORF">FLONG3_5035</name>
</gene>
<proteinExistence type="predicted"/>
<evidence type="ECO:0000313" key="2">
    <source>
        <dbReference type="Proteomes" id="UP000266234"/>
    </source>
</evidence>
<dbReference type="EMBL" id="PXOG01000105">
    <property type="protein sequence ID" value="RGP76852.1"/>
    <property type="molecule type" value="Genomic_DNA"/>
</dbReference>
<dbReference type="Proteomes" id="UP000266234">
    <property type="component" value="Unassembled WGS sequence"/>
</dbReference>
<name>A0A395SXQ7_9HYPO</name>
<comment type="caution">
    <text evidence="1">The sequence shown here is derived from an EMBL/GenBank/DDBJ whole genome shotgun (WGS) entry which is preliminary data.</text>
</comment>
<feature type="non-terminal residue" evidence="1">
    <location>
        <position position="232"/>
    </location>
</feature>
<sequence>MSFLYSPSSPRPTQCLEFQFRSRTIKAIGTPLADRHSNILRLQILPAATDKIMQSRLSAGPDENGCTLPTAFPEWSLPETVILKFEDDEGSRCAERFDSEVYAYHMQRPIQGDAIPIFYGTVICNNRRAMIIQDVGGSNILDPQGAILSKEELLPLLYHTMKALNQYGRVSEYVRPCRFLLVTESGKDRIVRVDLEGWELHSPETIAESDPVMDTWEFMDMYDQQLQTLESI</sequence>
<evidence type="ECO:0000313" key="1">
    <source>
        <dbReference type="EMBL" id="RGP76852.1"/>
    </source>
</evidence>
<dbReference type="AlphaFoldDB" id="A0A395SXQ7"/>
<accession>A0A395SXQ7</accession>
<keyword evidence="2" id="KW-1185">Reference proteome</keyword>
<reference evidence="1 2" key="1">
    <citation type="journal article" date="2018" name="PLoS Pathog.">
        <title>Evolution of structural diversity of trichothecenes, a family of toxins produced by plant pathogenic and entomopathogenic fungi.</title>
        <authorList>
            <person name="Proctor R.H."/>
            <person name="McCormick S.P."/>
            <person name="Kim H.S."/>
            <person name="Cardoza R.E."/>
            <person name="Stanley A.M."/>
            <person name="Lindo L."/>
            <person name="Kelly A."/>
            <person name="Brown D.W."/>
            <person name="Lee T."/>
            <person name="Vaughan M.M."/>
            <person name="Alexander N.J."/>
            <person name="Busman M."/>
            <person name="Gutierrez S."/>
        </authorList>
    </citation>
    <scope>NUCLEOTIDE SEQUENCE [LARGE SCALE GENOMIC DNA]</scope>
    <source>
        <strain evidence="1 2">NRRL 20695</strain>
    </source>
</reference>
<dbReference type="OrthoDB" id="2942798at2759"/>